<gene>
    <name evidence="1" type="ORF">IE077_003546</name>
</gene>
<dbReference type="Proteomes" id="UP000823046">
    <property type="component" value="Unassembled WGS sequence"/>
</dbReference>
<comment type="caution">
    <text evidence="1">The sequence shown here is derived from an EMBL/GenBank/DDBJ whole genome shotgun (WGS) entry which is preliminary data.</text>
</comment>
<proteinExistence type="predicted"/>
<sequence length="253" mass="29175">MRNGLGSFFFRLSSARYAGGAAKPQWTIPQKQMWHPQIPDRQHYGEHQTYNGFVLWLRGIRPYLEKIFGDVITTGKRWIFFFTSPIPHFVRRHNPDIRLDVSTAVELGVAKDLDMQGFWQSHSEDTEKRLQDYSSDCQRLNELWENALSDASTSRSFDTLVKHLAVDESAVPEGIPLPISWRFNMLPYGRDNPATRTFPVPSHEQPLRAVALNFTYNNLSGSWGDYINRQDNKSAPLRHARTMFTDAYIPGTK</sequence>
<reference evidence="1 2" key="1">
    <citation type="journal article" date="2020" name="bioRxiv">
        <title>Metabolic contributions of an alphaproteobacterial endosymbiont in the apicomplexan Cardiosporidium cionae.</title>
        <authorList>
            <person name="Hunter E.S."/>
            <person name="Paight C.J."/>
            <person name="Lane C.E."/>
        </authorList>
    </citation>
    <scope>NUCLEOTIDE SEQUENCE [LARGE SCALE GENOMIC DNA]</scope>
    <source>
        <strain evidence="1">ESH_2018</strain>
    </source>
</reference>
<name>A0ABQ7J806_9APIC</name>
<keyword evidence="2" id="KW-1185">Reference proteome</keyword>
<evidence type="ECO:0000313" key="2">
    <source>
        <dbReference type="Proteomes" id="UP000823046"/>
    </source>
</evidence>
<dbReference type="EMBL" id="JADAQX010000473">
    <property type="protein sequence ID" value="KAF8820121.1"/>
    <property type="molecule type" value="Genomic_DNA"/>
</dbReference>
<organism evidence="1 2">
    <name type="scientific">Cardiosporidium cionae</name>
    <dbReference type="NCBI Taxonomy" id="476202"/>
    <lineage>
        <taxon>Eukaryota</taxon>
        <taxon>Sar</taxon>
        <taxon>Alveolata</taxon>
        <taxon>Apicomplexa</taxon>
        <taxon>Aconoidasida</taxon>
        <taxon>Nephromycida</taxon>
        <taxon>Cardiosporidium</taxon>
    </lineage>
</organism>
<protein>
    <submittedName>
        <fullName evidence="1">Uncharacterized protein</fullName>
    </submittedName>
</protein>
<accession>A0ABQ7J806</accession>
<evidence type="ECO:0000313" key="1">
    <source>
        <dbReference type="EMBL" id="KAF8820121.1"/>
    </source>
</evidence>